<sequence length="141" mass="16138">WIKPKSRCEIRQKCAHILLTVANLETANRCIAKGVAICNRNCTTTKSKKKPVRCLKCQGYGHYAKDCKKEEDTCGRCRETGDAPCRSCTKPRGTKCISCGTEDHPSHSRACPEFIKRCKEYNARNLENLLPFFITNHQWTW</sequence>
<keyword evidence="5" id="KW-1185">Reference proteome</keyword>
<dbReference type="AlphaFoldDB" id="A0A5C3KJD4"/>
<keyword evidence="2" id="KW-0863">Zinc-finger</keyword>
<reference evidence="4 5" key="1">
    <citation type="journal article" date="2019" name="Nat. Ecol. Evol.">
        <title>Megaphylogeny resolves global patterns of mushroom evolution.</title>
        <authorList>
            <person name="Varga T."/>
            <person name="Krizsan K."/>
            <person name="Foldi C."/>
            <person name="Dima B."/>
            <person name="Sanchez-Garcia M."/>
            <person name="Sanchez-Ramirez S."/>
            <person name="Szollosi G.J."/>
            <person name="Szarkandi J.G."/>
            <person name="Papp V."/>
            <person name="Albert L."/>
            <person name="Andreopoulos W."/>
            <person name="Angelini C."/>
            <person name="Antonin V."/>
            <person name="Barry K.W."/>
            <person name="Bougher N.L."/>
            <person name="Buchanan P."/>
            <person name="Buyck B."/>
            <person name="Bense V."/>
            <person name="Catcheside P."/>
            <person name="Chovatia M."/>
            <person name="Cooper J."/>
            <person name="Damon W."/>
            <person name="Desjardin D."/>
            <person name="Finy P."/>
            <person name="Geml J."/>
            <person name="Haridas S."/>
            <person name="Hughes K."/>
            <person name="Justo A."/>
            <person name="Karasinski D."/>
            <person name="Kautmanova I."/>
            <person name="Kiss B."/>
            <person name="Kocsube S."/>
            <person name="Kotiranta H."/>
            <person name="LaButti K.M."/>
            <person name="Lechner B.E."/>
            <person name="Liimatainen K."/>
            <person name="Lipzen A."/>
            <person name="Lukacs Z."/>
            <person name="Mihaltcheva S."/>
            <person name="Morgado L.N."/>
            <person name="Niskanen T."/>
            <person name="Noordeloos M.E."/>
            <person name="Ohm R.A."/>
            <person name="Ortiz-Santana B."/>
            <person name="Ovrebo C."/>
            <person name="Racz N."/>
            <person name="Riley R."/>
            <person name="Savchenko A."/>
            <person name="Shiryaev A."/>
            <person name="Soop K."/>
            <person name="Spirin V."/>
            <person name="Szebenyi C."/>
            <person name="Tomsovsky M."/>
            <person name="Tulloss R.E."/>
            <person name="Uehling J."/>
            <person name="Grigoriev I.V."/>
            <person name="Vagvolgyi C."/>
            <person name="Papp T."/>
            <person name="Martin F.M."/>
            <person name="Miettinen O."/>
            <person name="Hibbett D.S."/>
            <person name="Nagy L.G."/>
        </authorList>
    </citation>
    <scope>NUCLEOTIDE SEQUENCE [LARGE SCALE GENOMIC DNA]</scope>
    <source>
        <strain evidence="4 5">CBS 121175</strain>
    </source>
</reference>
<evidence type="ECO:0000313" key="5">
    <source>
        <dbReference type="Proteomes" id="UP000307440"/>
    </source>
</evidence>
<gene>
    <name evidence="4" type="ORF">FA15DRAFT_555695</name>
</gene>
<dbReference type="GO" id="GO:0003676">
    <property type="term" value="F:nucleic acid binding"/>
    <property type="evidence" value="ECO:0007669"/>
    <property type="project" value="InterPro"/>
</dbReference>
<keyword evidence="2" id="KW-0479">Metal-binding</keyword>
<dbReference type="OrthoDB" id="4230923at2759"/>
<feature type="domain" description="CCHC-type" evidence="3">
    <location>
        <begin position="53"/>
        <end position="69"/>
    </location>
</feature>
<dbReference type="Proteomes" id="UP000307440">
    <property type="component" value="Unassembled WGS sequence"/>
</dbReference>
<keyword evidence="2" id="KW-0862">Zinc</keyword>
<evidence type="ECO:0000256" key="2">
    <source>
        <dbReference type="PROSITE-ProRule" id="PRU00047"/>
    </source>
</evidence>
<dbReference type="SMART" id="SM00343">
    <property type="entry name" value="ZnF_C2HC"/>
    <property type="match status" value="2"/>
</dbReference>
<accession>A0A5C3KJD4</accession>
<dbReference type="Gene3D" id="4.10.60.10">
    <property type="entry name" value="Zinc finger, CCHC-type"/>
    <property type="match status" value="1"/>
</dbReference>
<feature type="non-terminal residue" evidence="4">
    <location>
        <position position="1"/>
    </location>
</feature>
<dbReference type="SUPFAM" id="SSF57756">
    <property type="entry name" value="Retrovirus zinc finger-like domains"/>
    <property type="match status" value="1"/>
</dbReference>
<dbReference type="InterPro" id="IPR001878">
    <property type="entry name" value="Znf_CCHC"/>
</dbReference>
<evidence type="ECO:0000313" key="4">
    <source>
        <dbReference type="EMBL" id="TFK20316.1"/>
    </source>
</evidence>
<dbReference type="PROSITE" id="PS50158">
    <property type="entry name" value="ZF_CCHC"/>
    <property type="match status" value="1"/>
</dbReference>
<name>A0A5C3KJD4_COPMA</name>
<organism evidence="4 5">
    <name type="scientific">Coprinopsis marcescibilis</name>
    <name type="common">Agaric fungus</name>
    <name type="synonym">Psathyrella marcescibilis</name>
    <dbReference type="NCBI Taxonomy" id="230819"/>
    <lineage>
        <taxon>Eukaryota</taxon>
        <taxon>Fungi</taxon>
        <taxon>Dikarya</taxon>
        <taxon>Basidiomycota</taxon>
        <taxon>Agaricomycotina</taxon>
        <taxon>Agaricomycetes</taxon>
        <taxon>Agaricomycetidae</taxon>
        <taxon>Agaricales</taxon>
        <taxon>Agaricineae</taxon>
        <taxon>Psathyrellaceae</taxon>
        <taxon>Coprinopsis</taxon>
    </lineage>
</organism>
<dbReference type="EMBL" id="ML210304">
    <property type="protein sequence ID" value="TFK20316.1"/>
    <property type="molecule type" value="Genomic_DNA"/>
</dbReference>
<protein>
    <recommendedName>
        <fullName evidence="3">CCHC-type domain-containing protein</fullName>
    </recommendedName>
</protein>
<proteinExistence type="predicted"/>
<evidence type="ECO:0000256" key="1">
    <source>
        <dbReference type="ARBA" id="ARBA00022664"/>
    </source>
</evidence>
<dbReference type="GO" id="GO:0006397">
    <property type="term" value="P:mRNA processing"/>
    <property type="evidence" value="ECO:0007669"/>
    <property type="project" value="UniProtKB-KW"/>
</dbReference>
<dbReference type="GO" id="GO:0008270">
    <property type="term" value="F:zinc ion binding"/>
    <property type="evidence" value="ECO:0007669"/>
    <property type="project" value="UniProtKB-KW"/>
</dbReference>
<evidence type="ECO:0000259" key="3">
    <source>
        <dbReference type="PROSITE" id="PS50158"/>
    </source>
</evidence>
<keyword evidence="1" id="KW-0507">mRNA processing</keyword>
<dbReference type="InterPro" id="IPR036875">
    <property type="entry name" value="Znf_CCHC_sf"/>
</dbReference>
<feature type="non-terminal residue" evidence="4">
    <location>
        <position position="141"/>
    </location>
</feature>
<dbReference type="STRING" id="230819.A0A5C3KJD4"/>